<proteinExistence type="inferred from homology"/>
<dbReference type="Proteomes" id="UP000242972">
    <property type="component" value="Unassembled WGS sequence"/>
</dbReference>
<reference evidence="5 6" key="1">
    <citation type="journal article" date="2014" name="BMC Genomics">
        <title>Comparison of environmental and isolate Sulfobacillus genomes reveals diverse carbon, sulfur, nitrogen, and hydrogen metabolisms.</title>
        <authorList>
            <person name="Justice N.B."/>
            <person name="Norman A."/>
            <person name="Brown C.T."/>
            <person name="Singh A."/>
            <person name="Thomas B.C."/>
            <person name="Banfield J.F."/>
        </authorList>
    </citation>
    <scope>NUCLEOTIDE SEQUENCE [LARGE SCALE GENOMIC DNA]</scope>
    <source>
        <strain evidence="5">AMDSBA4</strain>
    </source>
</reference>
<dbReference type="InterPro" id="IPR052174">
    <property type="entry name" value="Flavoredoxin"/>
</dbReference>
<dbReference type="GO" id="GO:0016646">
    <property type="term" value="F:oxidoreductase activity, acting on the CH-NH group of donors, NAD or NADP as acceptor"/>
    <property type="evidence" value="ECO:0007669"/>
    <property type="project" value="UniProtKB-ARBA"/>
</dbReference>
<evidence type="ECO:0000256" key="2">
    <source>
        <dbReference type="ARBA" id="ARBA00022630"/>
    </source>
</evidence>
<gene>
    <name evidence="5" type="ORF">C7B46_01670</name>
</gene>
<dbReference type="EMBL" id="PXYW01000003">
    <property type="protein sequence ID" value="PSR35144.1"/>
    <property type="molecule type" value="Genomic_DNA"/>
</dbReference>
<dbReference type="SUPFAM" id="SSF50475">
    <property type="entry name" value="FMN-binding split barrel"/>
    <property type="match status" value="1"/>
</dbReference>
<evidence type="ECO:0000259" key="4">
    <source>
        <dbReference type="Pfam" id="PF01613"/>
    </source>
</evidence>
<dbReference type="InterPro" id="IPR012349">
    <property type="entry name" value="Split_barrel_FMN-bd"/>
</dbReference>
<organism evidence="5 6">
    <name type="scientific">Sulfobacillus benefaciens</name>
    <dbReference type="NCBI Taxonomy" id="453960"/>
    <lineage>
        <taxon>Bacteria</taxon>
        <taxon>Bacillati</taxon>
        <taxon>Bacillota</taxon>
        <taxon>Clostridia</taxon>
        <taxon>Eubacteriales</taxon>
        <taxon>Clostridiales Family XVII. Incertae Sedis</taxon>
        <taxon>Sulfobacillus</taxon>
    </lineage>
</organism>
<feature type="domain" description="Flavin reductase like" evidence="4">
    <location>
        <begin position="21"/>
        <end position="194"/>
    </location>
</feature>
<dbReference type="GO" id="GO:0010181">
    <property type="term" value="F:FMN binding"/>
    <property type="evidence" value="ECO:0007669"/>
    <property type="project" value="InterPro"/>
</dbReference>
<name>A0A2T2XKX3_9FIRM</name>
<keyword evidence="2" id="KW-0285">Flavoprotein</keyword>
<comment type="cofactor">
    <cofactor evidence="1">
        <name>FMN</name>
        <dbReference type="ChEBI" id="CHEBI:58210"/>
    </cofactor>
</comment>
<dbReference type="Gene3D" id="2.30.110.10">
    <property type="entry name" value="Electron Transport, Fmn-binding Protein, Chain A"/>
    <property type="match status" value="1"/>
</dbReference>
<evidence type="ECO:0000256" key="1">
    <source>
        <dbReference type="ARBA" id="ARBA00001917"/>
    </source>
</evidence>
<evidence type="ECO:0000256" key="3">
    <source>
        <dbReference type="ARBA" id="ARBA00038054"/>
    </source>
</evidence>
<dbReference type="PANTHER" id="PTHR43567">
    <property type="entry name" value="FLAVOREDOXIN-RELATED-RELATED"/>
    <property type="match status" value="1"/>
</dbReference>
<evidence type="ECO:0000313" key="6">
    <source>
        <dbReference type="Proteomes" id="UP000242972"/>
    </source>
</evidence>
<dbReference type="InterPro" id="IPR002563">
    <property type="entry name" value="Flavin_Rdtase-like_dom"/>
</dbReference>
<comment type="similarity">
    <text evidence="3">Belongs to the flavoredoxin family.</text>
</comment>
<accession>A0A2T2XKX3</accession>
<dbReference type="AlphaFoldDB" id="A0A2T2XKX3"/>
<sequence>MKPVQAQSIPTRIVHPQILYFGTPVVLLTTLNRNATTNITPMSSAWALGNRIILGLGEGGQGLANLRHHGECVVNLPGPELWSQVEALAPFTGADPVPASKQGVFRFQPDKFGAADLTPVPSCKVRPYRIAECPLQIEAQLVDIRESGNHIRFGIVELESITVHAHVEIVIDDSHINPLAWSPLIYNFRHYFGLGHELGKTFRAEI</sequence>
<evidence type="ECO:0000313" key="5">
    <source>
        <dbReference type="EMBL" id="PSR35144.1"/>
    </source>
</evidence>
<dbReference type="Pfam" id="PF01613">
    <property type="entry name" value="Flavin_Reduct"/>
    <property type="match status" value="1"/>
</dbReference>
<dbReference type="PANTHER" id="PTHR43567:SF1">
    <property type="entry name" value="FLAVOREDOXIN"/>
    <property type="match status" value="1"/>
</dbReference>
<comment type="caution">
    <text evidence="5">The sequence shown here is derived from an EMBL/GenBank/DDBJ whole genome shotgun (WGS) entry which is preliminary data.</text>
</comment>
<protein>
    <recommendedName>
        <fullName evidence="4">Flavin reductase like domain-containing protein</fullName>
    </recommendedName>
</protein>